<comment type="caution">
    <text evidence="1">The sequence shown here is derived from an EMBL/GenBank/DDBJ whole genome shotgun (WGS) entry which is preliminary data.</text>
</comment>
<accession>A0ACC2P8U5</accession>
<evidence type="ECO:0000313" key="2">
    <source>
        <dbReference type="Proteomes" id="UP001239111"/>
    </source>
</evidence>
<sequence>MSQLPGWLWPTSNILPPLYKKIWDAVQDNMNMGSGVAHGEILVDTNKIFPLLLTSQLPTEVLGYIWSLANQKYAGQLTEQELYIVLALVALAQASYPFNSLEVLQHVRIPPTPTLNLALLDAVSVKSDVKLQQAPVQPSVICSLANKKSANPVRPSTNKPNSVFPSLDGSPQHNDISVKIQRFPAASSSNILNASLSDTRQAPTSQLDSRQQLPSLPLDSNDDFCDFQSAPIPNVSIVPVLDAKQGSAIGSRLANHNLGVKKLTDRVKKNGASRSLNNNQTRSSVVSCSMAPTREPQVIDHHAELFPKCVIRNQTKTVILKDTAIRSEPTEMIKPITKESLNVAEKVGPSTSTLPRPLQSKSLEPTDFVSVRDEKDMQPDLMSLQPSEDKYSALRGLVEVGTVTSPSHSHLEQNNVSCSPPADDFGDFISAEQTQPSPHTTPTSEDAVVISSIDLLSDFDFPTESIIDSNSKSSPSLVQEMSDAFNALAFGESLEKERKEKIESSLSTAEKIMQIEEAPSTNRVELKVPESLIRSGSVSSLDLKSILPSNHDDDQQIENMHQMIYWEWKQYMESCVLLLQIAAKIFTSITSELVLNEVLSSAQGYNFLVNLAEVAAVCRRVNFSHKEMDINIMGFDDLLLNIDRIWSEMEPFYTNIPIVTELPAWPAHQGDITCALCLTIITSGRLVCNDHNYHATCANLWLHAVNSNLPALRYPIPHLHSMVLQNSNLV</sequence>
<organism evidence="1 2">
    <name type="scientific">Eretmocerus hayati</name>
    <dbReference type="NCBI Taxonomy" id="131215"/>
    <lineage>
        <taxon>Eukaryota</taxon>
        <taxon>Metazoa</taxon>
        <taxon>Ecdysozoa</taxon>
        <taxon>Arthropoda</taxon>
        <taxon>Hexapoda</taxon>
        <taxon>Insecta</taxon>
        <taxon>Pterygota</taxon>
        <taxon>Neoptera</taxon>
        <taxon>Endopterygota</taxon>
        <taxon>Hymenoptera</taxon>
        <taxon>Apocrita</taxon>
        <taxon>Proctotrupomorpha</taxon>
        <taxon>Chalcidoidea</taxon>
        <taxon>Aphelinidae</taxon>
        <taxon>Aphelininae</taxon>
        <taxon>Eretmocerus</taxon>
    </lineage>
</organism>
<proteinExistence type="predicted"/>
<protein>
    <submittedName>
        <fullName evidence="1">Uncharacterized protein</fullName>
    </submittedName>
</protein>
<name>A0ACC2P8U5_9HYME</name>
<reference evidence="1" key="1">
    <citation type="submission" date="2023-04" db="EMBL/GenBank/DDBJ databases">
        <title>A chromosome-level genome assembly of the parasitoid wasp Eretmocerus hayati.</title>
        <authorList>
            <person name="Zhong Y."/>
            <person name="Liu S."/>
            <person name="Liu Y."/>
        </authorList>
    </citation>
    <scope>NUCLEOTIDE SEQUENCE</scope>
    <source>
        <strain evidence="1">ZJU_SS_LIU_2023</strain>
    </source>
</reference>
<gene>
    <name evidence="1" type="ORF">QAD02_015305</name>
</gene>
<evidence type="ECO:0000313" key="1">
    <source>
        <dbReference type="EMBL" id="KAJ8679518.1"/>
    </source>
</evidence>
<dbReference type="EMBL" id="CM056742">
    <property type="protein sequence ID" value="KAJ8679518.1"/>
    <property type="molecule type" value="Genomic_DNA"/>
</dbReference>
<keyword evidence="2" id="KW-1185">Reference proteome</keyword>
<dbReference type="Proteomes" id="UP001239111">
    <property type="component" value="Chromosome 2"/>
</dbReference>